<proteinExistence type="predicted"/>
<dbReference type="OrthoDB" id="9793014at2"/>
<gene>
    <name evidence="2" type="primary">ppaX_2</name>
    <name evidence="1" type="synonym">ppaX_1</name>
    <name evidence="1" type="ORF">TL5118_02311</name>
    <name evidence="2" type="ORF">TL5120_03826</name>
</gene>
<dbReference type="PANTHER" id="PTHR43434:SF24">
    <property type="entry name" value="HYDROLASE-RELATED"/>
    <property type="match status" value="1"/>
</dbReference>
<dbReference type="GO" id="GO:0005829">
    <property type="term" value="C:cytosol"/>
    <property type="evidence" value="ECO:0007669"/>
    <property type="project" value="TreeGrafter"/>
</dbReference>
<protein>
    <submittedName>
        <fullName evidence="2">Pyrophosphatase PpaX</fullName>
        <ecNumber evidence="2">3.6.1.1</ecNumber>
    </submittedName>
</protein>
<organism evidence="2 4">
    <name type="scientific">Thalassovita autumnalis</name>
    <dbReference type="NCBI Taxonomy" id="2072972"/>
    <lineage>
        <taxon>Bacteria</taxon>
        <taxon>Pseudomonadati</taxon>
        <taxon>Pseudomonadota</taxon>
        <taxon>Alphaproteobacteria</taxon>
        <taxon>Rhodobacterales</taxon>
        <taxon>Roseobacteraceae</taxon>
        <taxon>Thalassovita</taxon>
    </lineage>
</organism>
<dbReference type="NCBIfam" id="TIGR01509">
    <property type="entry name" value="HAD-SF-IA-v3"/>
    <property type="match status" value="1"/>
</dbReference>
<dbReference type="InterPro" id="IPR036412">
    <property type="entry name" value="HAD-like_sf"/>
</dbReference>
<keyword evidence="3" id="KW-1185">Reference proteome</keyword>
<dbReference type="GO" id="GO:0008967">
    <property type="term" value="F:phosphoglycolate phosphatase activity"/>
    <property type="evidence" value="ECO:0007669"/>
    <property type="project" value="TreeGrafter"/>
</dbReference>
<name>A0A0P1GCU2_9RHOB</name>
<dbReference type="GO" id="GO:0004427">
    <property type="term" value="F:inorganic diphosphate phosphatase activity"/>
    <property type="evidence" value="ECO:0007669"/>
    <property type="project" value="UniProtKB-EC"/>
</dbReference>
<evidence type="ECO:0000313" key="4">
    <source>
        <dbReference type="Proteomes" id="UP000051887"/>
    </source>
</evidence>
<sequence>MSADLRLILFDVDGTLVDSQAHIVASMTRSFEAMDLAAPSREETLSIVGLSLPVAVAQLAPALSATDQAAVVEGYKQAYMQIRAEQGSAQSSPFYPHARKVLQELAAVDHYLLGIATGKSRRGLDALLAGHGLEKMFLTQQVADHHPSKPHPAMIETALAEMGVAPDQAVMIGDTVFDMEMARAAGVSAIAVEWGYHDTARLAPLADHVISDFRALPQAIAQIWESDK</sequence>
<dbReference type="EC" id="3.6.1.1" evidence="2"/>
<dbReference type="InterPro" id="IPR006439">
    <property type="entry name" value="HAD-SF_hydro_IA"/>
</dbReference>
<dbReference type="Proteomes" id="UP000051086">
    <property type="component" value="Unassembled WGS sequence"/>
</dbReference>
<dbReference type="SUPFAM" id="SSF56784">
    <property type="entry name" value="HAD-like"/>
    <property type="match status" value="1"/>
</dbReference>
<dbReference type="InterPro" id="IPR023214">
    <property type="entry name" value="HAD_sf"/>
</dbReference>
<reference evidence="2 4" key="2">
    <citation type="submission" date="2015-09" db="EMBL/GenBank/DDBJ databases">
        <authorList>
            <consortium name="Swine Surveillance"/>
        </authorList>
    </citation>
    <scope>NUCLEOTIDE SEQUENCE [LARGE SCALE GENOMIC DNA]</scope>
    <source>
        <strain evidence="2 4">5120</strain>
    </source>
</reference>
<accession>A0A0P1GCU2</accession>
<evidence type="ECO:0000313" key="3">
    <source>
        <dbReference type="Proteomes" id="UP000051086"/>
    </source>
</evidence>
<dbReference type="InterPro" id="IPR050155">
    <property type="entry name" value="HAD-like_hydrolase_sf"/>
</dbReference>
<dbReference type="Proteomes" id="UP000051887">
    <property type="component" value="Unassembled WGS sequence"/>
</dbReference>
<dbReference type="NCBIfam" id="TIGR01549">
    <property type="entry name" value="HAD-SF-IA-v1"/>
    <property type="match status" value="1"/>
</dbReference>
<dbReference type="RefSeq" id="WP_058245128.1">
    <property type="nucleotide sequence ID" value="NZ_CYSB01000029.1"/>
</dbReference>
<dbReference type="Gene3D" id="1.10.150.240">
    <property type="entry name" value="Putative phosphatase, domain 2"/>
    <property type="match status" value="1"/>
</dbReference>
<dbReference type="Pfam" id="PF13419">
    <property type="entry name" value="HAD_2"/>
    <property type="match status" value="1"/>
</dbReference>
<dbReference type="SFLD" id="SFLDG01129">
    <property type="entry name" value="C1.5:_HAD__Beta-PGM__Phosphata"/>
    <property type="match status" value="1"/>
</dbReference>
<evidence type="ECO:0000313" key="2">
    <source>
        <dbReference type="EMBL" id="CUH74008.1"/>
    </source>
</evidence>
<reference evidence="1 3" key="1">
    <citation type="submission" date="2015-09" db="EMBL/GenBank/DDBJ databases">
        <authorList>
            <person name="Rodrigo-Torres L."/>
            <person name="Arahal D.R."/>
        </authorList>
    </citation>
    <scope>NUCLEOTIDE SEQUENCE [LARGE SCALE GENOMIC DNA]</scope>
    <source>
        <strain evidence="1 3">CECT 5118</strain>
    </source>
</reference>
<dbReference type="InterPro" id="IPR041492">
    <property type="entry name" value="HAD_2"/>
</dbReference>
<dbReference type="SFLD" id="SFLDS00003">
    <property type="entry name" value="Haloacid_Dehalogenase"/>
    <property type="match status" value="1"/>
</dbReference>
<dbReference type="GO" id="GO:0006281">
    <property type="term" value="P:DNA repair"/>
    <property type="evidence" value="ECO:0007669"/>
    <property type="project" value="TreeGrafter"/>
</dbReference>
<dbReference type="InterPro" id="IPR023198">
    <property type="entry name" value="PGP-like_dom2"/>
</dbReference>
<dbReference type="EMBL" id="CYSC01000043">
    <property type="protein sequence ID" value="CUH74008.1"/>
    <property type="molecule type" value="Genomic_DNA"/>
</dbReference>
<dbReference type="AlphaFoldDB" id="A0A0P1GCU2"/>
<dbReference type="SFLD" id="SFLDG01135">
    <property type="entry name" value="C1.5.6:_HAD__Beta-PGM__Phospha"/>
    <property type="match status" value="1"/>
</dbReference>
<dbReference type="PANTHER" id="PTHR43434">
    <property type="entry name" value="PHOSPHOGLYCOLATE PHOSPHATASE"/>
    <property type="match status" value="1"/>
</dbReference>
<evidence type="ECO:0000313" key="1">
    <source>
        <dbReference type="EMBL" id="CUH67717.1"/>
    </source>
</evidence>
<keyword evidence="2" id="KW-0378">Hydrolase</keyword>
<dbReference type="Gene3D" id="3.40.50.1000">
    <property type="entry name" value="HAD superfamily/HAD-like"/>
    <property type="match status" value="1"/>
</dbReference>
<dbReference type="EMBL" id="CYSB01000029">
    <property type="protein sequence ID" value="CUH67717.1"/>
    <property type="molecule type" value="Genomic_DNA"/>
</dbReference>